<keyword evidence="1" id="KW-0812">Transmembrane</keyword>
<feature type="transmembrane region" description="Helical" evidence="1">
    <location>
        <begin position="6"/>
        <end position="25"/>
    </location>
</feature>
<accession>A0A923LPL3</accession>
<dbReference type="Proteomes" id="UP000606720">
    <property type="component" value="Unassembled WGS sequence"/>
</dbReference>
<protein>
    <recommendedName>
        <fullName evidence="4">Pilus assembly protein</fullName>
    </recommendedName>
</protein>
<dbReference type="EMBL" id="JACOPH010000004">
    <property type="protein sequence ID" value="MBC5714030.1"/>
    <property type="molecule type" value="Genomic_DNA"/>
</dbReference>
<reference evidence="2" key="1">
    <citation type="submission" date="2020-08" db="EMBL/GenBank/DDBJ databases">
        <title>Genome public.</title>
        <authorList>
            <person name="Liu C."/>
            <person name="Sun Q."/>
        </authorList>
    </citation>
    <scope>NUCLEOTIDE SEQUENCE</scope>
    <source>
        <strain evidence="2">BX1005</strain>
    </source>
</reference>
<organism evidence="2 3">
    <name type="scientific">Roseburia zhanii</name>
    <dbReference type="NCBI Taxonomy" id="2763064"/>
    <lineage>
        <taxon>Bacteria</taxon>
        <taxon>Bacillati</taxon>
        <taxon>Bacillota</taxon>
        <taxon>Clostridia</taxon>
        <taxon>Lachnospirales</taxon>
        <taxon>Lachnospiraceae</taxon>
        <taxon>Roseburia</taxon>
    </lineage>
</organism>
<evidence type="ECO:0000313" key="2">
    <source>
        <dbReference type="EMBL" id="MBC5714030.1"/>
    </source>
</evidence>
<comment type="caution">
    <text evidence="2">The sequence shown here is derived from an EMBL/GenBank/DDBJ whole genome shotgun (WGS) entry which is preliminary data.</text>
</comment>
<keyword evidence="1" id="KW-1133">Transmembrane helix</keyword>
<keyword evidence="1" id="KW-0472">Membrane</keyword>
<proteinExistence type="predicted"/>
<name>A0A923LPL3_9FIRM</name>
<evidence type="ECO:0000256" key="1">
    <source>
        <dbReference type="SAM" id="Phobius"/>
    </source>
</evidence>
<dbReference type="AlphaFoldDB" id="A0A923LPL3"/>
<keyword evidence="3" id="KW-1185">Reference proteome</keyword>
<gene>
    <name evidence="2" type="ORF">H8S17_07380</name>
</gene>
<evidence type="ECO:0008006" key="4">
    <source>
        <dbReference type="Google" id="ProtNLM"/>
    </source>
</evidence>
<evidence type="ECO:0000313" key="3">
    <source>
        <dbReference type="Proteomes" id="UP000606720"/>
    </source>
</evidence>
<sequence length="242" mass="27177">MAETAVALPFYAAFMVFLLFFFQVLTVQQTVGNALLDTGRELSVWEYERVGKRTADLPLAKVLFLKNIGKKGVVGKYVRGGTIGISLSDSDFMGDYIELKADYTMRLPIGLWNESGICLTQKIKVRKWMGRSYDQKEGDEIVYMTPNGSVYHRKKNCTYLYPKVRGVSENQLAAIRNHNGGKYYPCTKCGRGRGTGHSLVYITTYGSHYHRMSDCSRIRHSILAVPLKQVEGKGACSKCGKE</sequence>
<dbReference type="RefSeq" id="WP_186866795.1">
    <property type="nucleotide sequence ID" value="NZ_JACOPH010000004.1"/>
</dbReference>